<dbReference type="Proteomes" id="UP000002608">
    <property type="component" value="Chromosome"/>
</dbReference>
<dbReference type="STRING" id="398579.Spea_3476"/>
<keyword evidence="4" id="KW-1185">Reference proteome</keyword>
<dbReference type="KEGG" id="spl:Spea_3476"/>
<feature type="domain" description="DUF4347" evidence="2">
    <location>
        <begin position="117"/>
        <end position="237"/>
    </location>
</feature>
<dbReference type="AlphaFoldDB" id="A8H8A2"/>
<gene>
    <name evidence="3" type="ordered locus">Spea_3476</name>
</gene>
<evidence type="ECO:0000313" key="4">
    <source>
        <dbReference type="Proteomes" id="UP000002608"/>
    </source>
</evidence>
<dbReference type="eggNOG" id="COG4547">
    <property type="taxonomic scope" value="Bacteria"/>
</dbReference>
<keyword evidence="1" id="KW-0472">Membrane</keyword>
<dbReference type="EMBL" id="CP000851">
    <property type="protein sequence ID" value="ABV88789.1"/>
    <property type="molecule type" value="Genomic_DNA"/>
</dbReference>
<dbReference type="InterPro" id="IPR025592">
    <property type="entry name" value="DUF4347"/>
</dbReference>
<keyword evidence="1" id="KW-0812">Transmembrane</keyword>
<dbReference type="Pfam" id="PF14252">
    <property type="entry name" value="DUF4347"/>
    <property type="match status" value="1"/>
</dbReference>
<protein>
    <recommendedName>
        <fullName evidence="2">DUF4347 domain-containing protein</fullName>
    </recommendedName>
</protein>
<evidence type="ECO:0000259" key="2">
    <source>
        <dbReference type="Pfam" id="PF14252"/>
    </source>
</evidence>
<evidence type="ECO:0000256" key="1">
    <source>
        <dbReference type="SAM" id="Phobius"/>
    </source>
</evidence>
<accession>A8H8A2</accession>
<proteinExistence type="predicted"/>
<dbReference type="HOGENOM" id="CLU_1271552_0_0_6"/>
<sequence>MWFVLCISKFIVYRLELIMNYLKQTSRYTNFNDSLTGMTIFNDLSIRGLIANKKTKRRLSHDFPVYWIVLLCLLLFINDAIAEPNFEPEFESAFEAESITLTKIKSSLVKAEQSVSLIIVDSSLEQLEALLSGFSGEVHLLILEDNMEPFEQINQALYQEPPYSNVSIVAKASSSAIYLGGRWIDKHYLLEHQHSLATFSRQFANGSPLSLYTTNLTASHGGGQFIGLFEELTQMNVDVIYMQGQHYDPLWVQREQYDF</sequence>
<organism evidence="3 4">
    <name type="scientific">Shewanella pealeana (strain ATCC 700345 / ANG-SQ1)</name>
    <dbReference type="NCBI Taxonomy" id="398579"/>
    <lineage>
        <taxon>Bacteria</taxon>
        <taxon>Pseudomonadati</taxon>
        <taxon>Pseudomonadota</taxon>
        <taxon>Gammaproteobacteria</taxon>
        <taxon>Alteromonadales</taxon>
        <taxon>Shewanellaceae</taxon>
        <taxon>Shewanella</taxon>
    </lineage>
</organism>
<evidence type="ECO:0000313" key="3">
    <source>
        <dbReference type="EMBL" id="ABV88789.1"/>
    </source>
</evidence>
<feature type="transmembrane region" description="Helical" evidence="1">
    <location>
        <begin position="63"/>
        <end position="82"/>
    </location>
</feature>
<name>A8H8A2_SHEPA</name>
<reference evidence="3 4" key="1">
    <citation type="submission" date="2007-10" db="EMBL/GenBank/DDBJ databases">
        <title>Complete sequence of Shewanella pealeana ATCC 700345.</title>
        <authorList>
            <consortium name="US DOE Joint Genome Institute"/>
            <person name="Copeland A."/>
            <person name="Lucas S."/>
            <person name="Lapidus A."/>
            <person name="Barry K."/>
            <person name="Glavina del Rio T."/>
            <person name="Dalin E."/>
            <person name="Tice H."/>
            <person name="Pitluck S."/>
            <person name="Chertkov O."/>
            <person name="Brettin T."/>
            <person name="Bruce D."/>
            <person name="Detter J.C."/>
            <person name="Han C."/>
            <person name="Schmutz J."/>
            <person name="Larimer F."/>
            <person name="Land M."/>
            <person name="Hauser L."/>
            <person name="Kyrpides N."/>
            <person name="Kim E."/>
            <person name="Zhao J.-S.Z."/>
            <person name="Manno D."/>
            <person name="Hawari J."/>
            <person name="Richardson P."/>
        </authorList>
    </citation>
    <scope>NUCLEOTIDE SEQUENCE [LARGE SCALE GENOMIC DNA]</scope>
    <source>
        <strain evidence="4">ATCC 700345 / ANG-SQ1</strain>
    </source>
</reference>
<keyword evidence="1" id="KW-1133">Transmembrane helix</keyword>